<proteinExistence type="predicted"/>
<dbReference type="Gene3D" id="3.40.50.300">
    <property type="entry name" value="P-loop containing nucleotide triphosphate hydrolases"/>
    <property type="match status" value="1"/>
</dbReference>
<reference evidence="2 3" key="1">
    <citation type="submission" date="2019-03" db="EMBL/GenBank/DDBJ databases">
        <title>Genomic Encyclopedia of Archaeal and Bacterial Type Strains, Phase II (KMG-II): from individual species to whole genera.</title>
        <authorList>
            <person name="Goeker M."/>
        </authorList>
    </citation>
    <scope>NUCLEOTIDE SEQUENCE [LARGE SCALE GENOMIC DNA]</scope>
    <source>
        <strain evidence="2 3">DSM 28353</strain>
    </source>
</reference>
<name>A0A4R6WIS4_9SPHI</name>
<dbReference type="EMBL" id="SNYV01000013">
    <property type="protein sequence ID" value="TDQ78327.1"/>
    <property type="molecule type" value="Genomic_DNA"/>
</dbReference>
<protein>
    <submittedName>
        <fullName evidence="2">Dynein-related subfamily AAA family protein</fullName>
    </submittedName>
</protein>
<dbReference type="OrthoDB" id="9781481at2"/>
<dbReference type="InterPro" id="IPR052934">
    <property type="entry name" value="Methyl-DNA_Rec/Restrict_Enz"/>
</dbReference>
<evidence type="ECO:0000259" key="1">
    <source>
        <dbReference type="Pfam" id="PF07728"/>
    </source>
</evidence>
<dbReference type="SUPFAM" id="SSF52540">
    <property type="entry name" value="P-loop containing nucleoside triphosphate hydrolases"/>
    <property type="match status" value="1"/>
</dbReference>
<organism evidence="2 3">
    <name type="scientific">Sphingobacterium yanglingense</name>
    <dbReference type="NCBI Taxonomy" id="1437280"/>
    <lineage>
        <taxon>Bacteria</taxon>
        <taxon>Pseudomonadati</taxon>
        <taxon>Bacteroidota</taxon>
        <taxon>Sphingobacteriia</taxon>
        <taxon>Sphingobacteriales</taxon>
        <taxon>Sphingobacteriaceae</taxon>
        <taxon>Sphingobacterium</taxon>
    </lineage>
</organism>
<dbReference type="RefSeq" id="WP_133584559.1">
    <property type="nucleotide sequence ID" value="NZ_SNYV01000013.1"/>
</dbReference>
<keyword evidence="3" id="KW-1185">Reference proteome</keyword>
<dbReference type="Proteomes" id="UP000295292">
    <property type="component" value="Unassembled WGS sequence"/>
</dbReference>
<dbReference type="PANTHER" id="PTHR37291:SF1">
    <property type="entry name" value="TYPE IV METHYL-DIRECTED RESTRICTION ENZYME ECOKMCRB SUBUNIT"/>
    <property type="match status" value="1"/>
</dbReference>
<dbReference type="Pfam" id="PF07728">
    <property type="entry name" value="AAA_5"/>
    <property type="match status" value="1"/>
</dbReference>
<dbReference type="InterPro" id="IPR011704">
    <property type="entry name" value="ATPase_dyneun-rel_AAA"/>
</dbReference>
<dbReference type="AlphaFoldDB" id="A0A4R6WIS4"/>
<comment type="caution">
    <text evidence="2">The sequence shown here is derived from an EMBL/GenBank/DDBJ whole genome shotgun (WGS) entry which is preliminary data.</text>
</comment>
<feature type="domain" description="ATPase dynein-related AAA" evidence="1">
    <location>
        <begin position="565"/>
        <end position="659"/>
    </location>
</feature>
<dbReference type="GO" id="GO:0016887">
    <property type="term" value="F:ATP hydrolysis activity"/>
    <property type="evidence" value="ECO:0007669"/>
    <property type="project" value="InterPro"/>
</dbReference>
<evidence type="ECO:0000313" key="3">
    <source>
        <dbReference type="Proteomes" id="UP000295292"/>
    </source>
</evidence>
<evidence type="ECO:0000313" key="2">
    <source>
        <dbReference type="EMBL" id="TDQ78327.1"/>
    </source>
</evidence>
<accession>A0A4R6WIS4</accession>
<gene>
    <name evidence="2" type="ORF">CLV99_2310</name>
</gene>
<dbReference type="InterPro" id="IPR027417">
    <property type="entry name" value="P-loop_NTPase"/>
</dbReference>
<dbReference type="PANTHER" id="PTHR37291">
    <property type="entry name" value="5-METHYLCYTOSINE-SPECIFIC RESTRICTION ENZYME B"/>
    <property type="match status" value="1"/>
</dbReference>
<dbReference type="GO" id="GO:0005524">
    <property type="term" value="F:ATP binding"/>
    <property type="evidence" value="ECO:0007669"/>
    <property type="project" value="InterPro"/>
</dbReference>
<sequence length="795" mass="91671">MTFEPQKITRAHVLAAAEKINKGEHQFRDSTRYDALVNDVYYPPKELMRVAHEFATGEYYWQYGGGEPTNKWIRNLGFDIVEKNERENNQARVIKELIERYKSLVRSNGNSTEIYKFFLIADFQKKWDINAADFTAMYAQIDFKNLIYHSSALSTLKFFANNEPEFLRSQLLKLYNEEVDFEKRFPEFASVINSAYKDKFPNLNGGIDERTVATLMTFAYPEGYTFYKSSFYRKYCQLIGLSPVKSGERYFDYLQLVDDLISDYILVDHELKAIHADYLKDCTFKDNKYFVLAQDILYQVLDRGDVIENESDFITPPTYTDMPLNQILFGPPGTGKTYNTINRALEIINDKEVQVLDWTDRSAVKELFDKKVDTGQIIFTTFHQSMSYEDFIEGIKPEKPEAGDGFVKYKVVDGIFKDISNKAALDIVELSRLTLAEKVLSFSEAYDLLIDEIEDVRSQGNEYTFTLRNGGNIMVDGISQSDNIHIKHNKDARSYIVSKSRISKLYNGLEDFENVANINQTYRDLIGGHNASAYWAVMNVIHQKIKNNQVPTISFKNIKEEEKQEILQKVKLEDFKDQVGKPYVLIIDEINRGNISAIFGELITLLEDSKRAGRDEALEVILPYSKQKFFVPSNLYIIGTMNTADRSVEALDTALRRRFSFTEMMPDLELLKDAYVGELSLRGILEKINKRIVALLDKDHQIGHSYFINVKTLKDLSATFKNCIIPLLQEYFYHDDEKIALILGEGFVTKKSEELDAGRDLFANLSFDIRLPSVRSTYKIIPVSEDNILEAIQKL</sequence>